<dbReference type="EMBL" id="WIGM01000484">
    <property type="protein sequence ID" value="KAF6823952.1"/>
    <property type="molecule type" value="Genomic_DNA"/>
</dbReference>
<feature type="transmembrane region" description="Helical" evidence="2">
    <location>
        <begin position="70"/>
        <end position="87"/>
    </location>
</feature>
<sequence>MERRRSTVAENVNDSNMPPENAHTIKPYASKEEQQMATTNNDRQSETCGDIENVENHQHRAAGFVARHRCVLGHILIFWLFTRWWVISLVRHRFFAVKQAVLETSDWLPTRLGLGIAAAFGP</sequence>
<reference evidence="3" key="1">
    <citation type="journal article" date="2020" name="Phytopathology">
        <title>Genome Sequence Resources of Colletotrichum truncatum, C. plurivorum, C. musicola, and C. sojae: Four Species Pathogenic to Soybean (Glycine max).</title>
        <authorList>
            <person name="Rogerio F."/>
            <person name="Boufleur T.R."/>
            <person name="Ciampi-Guillardi M."/>
            <person name="Sukno S.A."/>
            <person name="Thon M.R."/>
            <person name="Massola Junior N.S."/>
            <person name="Baroncelli R."/>
        </authorList>
    </citation>
    <scope>NUCLEOTIDE SEQUENCE</scope>
    <source>
        <strain evidence="3">LFN0074</strain>
    </source>
</reference>
<feature type="region of interest" description="Disordered" evidence="1">
    <location>
        <begin position="1"/>
        <end position="47"/>
    </location>
</feature>
<organism evidence="3 4">
    <name type="scientific">Colletotrichum musicola</name>
    <dbReference type="NCBI Taxonomy" id="2175873"/>
    <lineage>
        <taxon>Eukaryota</taxon>
        <taxon>Fungi</taxon>
        <taxon>Dikarya</taxon>
        <taxon>Ascomycota</taxon>
        <taxon>Pezizomycotina</taxon>
        <taxon>Sordariomycetes</taxon>
        <taxon>Hypocreomycetidae</taxon>
        <taxon>Glomerellales</taxon>
        <taxon>Glomerellaceae</taxon>
        <taxon>Colletotrichum</taxon>
        <taxon>Colletotrichum orchidearum species complex</taxon>
    </lineage>
</organism>
<keyword evidence="2" id="KW-0812">Transmembrane</keyword>
<name>A0A8H6N871_9PEZI</name>
<keyword evidence="2" id="KW-0472">Membrane</keyword>
<gene>
    <name evidence="3" type="ORF">CMUS01_10467</name>
</gene>
<keyword evidence="4" id="KW-1185">Reference proteome</keyword>
<evidence type="ECO:0000256" key="1">
    <source>
        <dbReference type="SAM" id="MobiDB-lite"/>
    </source>
</evidence>
<comment type="caution">
    <text evidence="3">The sequence shown here is derived from an EMBL/GenBank/DDBJ whole genome shotgun (WGS) entry which is preliminary data.</text>
</comment>
<evidence type="ECO:0000256" key="2">
    <source>
        <dbReference type="SAM" id="Phobius"/>
    </source>
</evidence>
<protein>
    <submittedName>
        <fullName evidence="3">Uncharacterized protein</fullName>
    </submittedName>
</protein>
<dbReference type="AlphaFoldDB" id="A0A8H6N871"/>
<proteinExistence type="predicted"/>
<evidence type="ECO:0000313" key="4">
    <source>
        <dbReference type="Proteomes" id="UP000639643"/>
    </source>
</evidence>
<feature type="compositionally biased region" description="Polar residues" evidence="1">
    <location>
        <begin position="8"/>
        <end position="18"/>
    </location>
</feature>
<keyword evidence="2" id="KW-1133">Transmembrane helix</keyword>
<accession>A0A8H6N871</accession>
<evidence type="ECO:0000313" key="3">
    <source>
        <dbReference type="EMBL" id="KAF6823952.1"/>
    </source>
</evidence>
<dbReference type="Proteomes" id="UP000639643">
    <property type="component" value="Unassembled WGS sequence"/>
</dbReference>